<accession>A0A7J7HPK9</accession>
<evidence type="ECO:0000256" key="1">
    <source>
        <dbReference type="SAM" id="MobiDB-lite"/>
    </source>
</evidence>
<dbReference type="PANTHER" id="PTHR46085">
    <property type="entry name" value="ARFGAP/RECO-RELATED"/>
    <property type="match status" value="1"/>
</dbReference>
<feature type="region of interest" description="Disordered" evidence="1">
    <location>
        <begin position="146"/>
        <end position="165"/>
    </location>
</feature>
<dbReference type="InterPro" id="IPR044820">
    <property type="entry name" value="AGD14-like"/>
</dbReference>
<dbReference type="PANTHER" id="PTHR46085:SF3">
    <property type="entry name" value="ARF GTPASE ACTIVATING PROTEIN"/>
    <property type="match status" value="1"/>
</dbReference>
<proteinExistence type="predicted"/>
<organism evidence="2 3">
    <name type="scientific">Camellia sinensis</name>
    <name type="common">Tea plant</name>
    <name type="synonym">Thea sinensis</name>
    <dbReference type="NCBI Taxonomy" id="4442"/>
    <lineage>
        <taxon>Eukaryota</taxon>
        <taxon>Viridiplantae</taxon>
        <taxon>Streptophyta</taxon>
        <taxon>Embryophyta</taxon>
        <taxon>Tracheophyta</taxon>
        <taxon>Spermatophyta</taxon>
        <taxon>Magnoliopsida</taxon>
        <taxon>eudicotyledons</taxon>
        <taxon>Gunneridae</taxon>
        <taxon>Pentapetalae</taxon>
        <taxon>asterids</taxon>
        <taxon>Ericales</taxon>
        <taxon>Theaceae</taxon>
        <taxon>Camellia</taxon>
    </lineage>
</organism>
<feature type="compositionally biased region" description="Basic and acidic residues" evidence="1">
    <location>
        <begin position="28"/>
        <end position="37"/>
    </location>
</feature>
<gene>
    <name evidence="2" type="ORF">HYC85_006977</name>
</gene>
<name>A0A7J7HPK9_CAMSI</name>
<evidence type="ECO:0000313" key="2">
    <source>
        <dbReference type="EMBL" id="KAF5954121.1"/>
    </source>
</evidence>
<evidence type="ECO:0000313" key="3">
    <source>
        <dbReference type="Proteomes" id="UP000593564"/>
    </source>
</evidence>
<dbReference type="Proteomes" id="UP000593564">
    <property type="component" value="Unassembled WGS sequence"/>
</dbReference>
<dbReference type="EMBL" id="JACBKZ010000003">
    <property type="protein sequence ID" value="KAF5954121.1"/>
    <property type="molecule type" value="Genomic_DNA"/>
</dbReference>
<dbReference type="GO" id="GO:0005096">
    <property type="term" value="F:GTPase activator activity"/>
    <property type="evidence" value="ECO:0007669"/>
    <property type="project" value="InterPro"/>
</dbReference>
<reference evidence="3" key="1">
    <citation type="journal article" date="2020" name="Nat. Commun.">
        <title>Genome assembly of wild tea tree DASZ reveals pedigree and selection history of tea varieties.</title>
        <authorList>
            <person name="Zhang W."/>
            <person name="Zhang Y."/>
            <person name="Qiu H."/>
            <person name="Guo Y."/>
            <person name="Wan H."/>
            <person name="Zhang X."/>
            <person name="Scossa F."/>
            <person name="Alseekh S."/>
            <person name="Zhang Q."/>
            <person name="Wang P."/>
            <person name="Xu L."/>
            <person name="Schmidt M.H."/>
            <person name="Jia X."/>
            <person name="Li D."/>
            <person name="Zhu A."/>
            <person name="Guo F."/>
            <person name="Chen W."/>
            <person name="Ni D."/>
            <person name="Usadel B."/>
            <person name="Fernie A.R."/>
            <person name="Wen W."/>
        </authorList>
    </citation>
    <scope>NUCLEOTIDE SEQUENCE [LARGE SCALE GENOMIC DNA]</scope>
    <source>
        <strain evidence="3">cv. G240</strain>
    </source>
</reference>
<dbReference type="AlphaFoldDB" id="A0A7J7HPK9"/>
<reference evidence="2 3" key="2">
    <citation type="submission" date="2020-07" db="EMBL/GenBank/DDBJ databases">
        <title>Genome assembly of wild tea tree DASZ reveals pedigree and selection history of tea varieties.</title>
        <authorList>
            <person name="Zhang W."/>
        </authorList>
    </citation>
    <scope>NUCLEOTIDE SEQUENCE [LARGE SCALE GENOMIC DNA]</scope>
    <source>
        <strain evidence="3">cv. G240</strain>
        <tissue evidence="2">Leaf</tissue>
    </source>
</reference>
<keyword evidence="3" id="KW-1185">Reference proteome</keyword>
<sequence length="268" mass="28965">MAGDVWGCLTRPSLPLQGKTQVFGAKPDTTRSSREVLRQGAQPRPPGTQDEHKQGCSRWILLSCTSWTGAGLGLMDAATKGALQVGKPVGRFKISKEAGEWTATNFHLYLPSEMYLTCSREFSHRVKSVSMAKFNTEEVNALQVGGNESVPAFPNSAKSRNPFDLNDDNNQAQGPMLPSMLPVQGALPNLSTPTALLQTADTHSSHLMQPQASSYGSIPPSQILSSGMSPSPGTKPSSIDGIQTSEDYRFYAISARFNEFSNKDKTLN</sequence>
<protein>
    <submittedName>
        <fullName evidence="2">Uncharacterized protein</fullName>
    </submittedName>
</protein>
<comment type="caution">
    <text evidence="2">The sequence shown here is derived from an EMBL/GenBank/DDBJ whole genome shotgun (WGS) entry which is preliminary data.</text>
</comment>
<feature type="region of interest" description="Disordered" evidence="1">
    <location>
        <begin position="19"/>
        <end position="53"/>
    </location>
</feature>